<dbReference type="InterPro" id="IPR014001">
    <property type="entry name" value="Helicase_ATP-bd"/>
</dbReference>
<dbReference type="InterPro" id="IPR038718">
    <property type="entry name" value="SNF2-like_sf"/>
</dbReference>
<name>A0ABR9X949_9RHOB</name>
<dbReference type="InterPro" id="IPR049730">
    <property type="entry name" value="SNF2/RAD54-like_C"/>
</dbReference>
<evidence type="ECO:0000313" key="4">
    <source>
        <dbReference type="EMBL" id="MBE9640073.1"/>
    </source>
</evidence>
<dbReference type="RefSeq" id="WP_194137343.1">
    <property type="nucleotide sequence ID" value="NZ_JADFFK010000025.1"/>
</dbReference>
<dbReference type="GO" id="GO:0004386">
    <property type="term" value="F:helicase activity"/>
    <property type="evidence" value="ECO:0007669"/>
    <property type="project" value="UniProtKB-KW"/>
</dbReference>
<keyword evidence="4" id="KW-0067">ATP-binding</keyword>
<dbReference type="CDD" id="cd18793">
    <property type="entry name" value="SF2_C_SNF"/>
    <property type="match status" value="1"/>
</dbReference>
<proteinExistence type="predicted"/>
<evidence type="ECO:0000259" key="3">
    <source>
        <dbReference type="PROSITE" id="PS51194"/>
    </source>
</evidence>
<organism evidence="4 5">
    <name type="scientific">Salipiger mangrovisoli</name>
    <dbReference type="NCBI Taxonomy" id="2865933"/>
    <lineage>
        <taxon>Bacteria</taxon>
        <taxon>Pseudomonadati</taxon>
        <taxon>Pseudomonadota</taxon>
        <taxon>Alphaproteobacteria</taxon>
        <taxon>Rhodobacterales</taxon>
        <taxon>Roseobacteraceae</taxon>
        <taxon>Salipiger</taxon>
    </lineage>
</organism>
<sequence>MPITFEAVVTEFGDRFSVSQRVLDPALRISNGPVRLAARLGGIRTLRGVQSFIEAPSARHAWVLDGNTIRPLPQDAPDLVAEVLEGADPQDVPFALGIRLTQEPNELIAVDADEEVLRSGTIAADDLGSEMSIAGLNAKLFPYQARGVQWMWQTAKRTGGLILADEMGLGKTLQIIALLMMDPPPHTAPALIICPTSLIANWVREIRRFAPSLTILVHRGAYRAGIFRDLQVASVVITTYDTMVNDIAVLSSLEWSWVISDEAQAVKNPESSRRQALATIPRRCAIPMTGTPVENTLLDLWSLIDLAVPGMLGQQGVFKVEYPDTVEAAQSLARLTDPVILKRRVADVAGDLPERIDVDLPVLLDEDLARQYELVRQTTLEKYPVAGALVATMQLQLFCAHPWLQSRDDVQDYDNADLVASDAAPLITPKMERSIALLREAFINRRKVIVFASFNRIGDLLEQAGRDLPAAWWGAINGSTAQEDRQAIVDNFSSFDGPACLVLNPRAAGAGLNITAATIVIHFTPLWNPALEAQASARAHRRGQTEPVTIYRLFYEDTVEQVMIERSTWKSELANETVPVAIRDTEDIARALQMAPNGKS</sequence>
<dbReference type="PANTHER" id="PTHR10799">
    <property type="entry name" value="SNF2/RAD54 HELICASE FAMILY"/>
    <property type="match status" value="1"/>
</dbReference>
<accession>A0ABR9X949</accession>
<keyword evidence="4" id="KW-0547">Nucleotide-binding</keyword>
<dbReference type="InterPro" id="IPR000330">
    <property type="entry name" value="SNF2_N"/>
</dbReference>
<feature type="domain" description="Helicase ATP-binding" evidence="2">
    <location>
        <begin position="152"/>
        <end position="310"/>
    </location>
</feature>
<dbReference type="PROSITE" id="PS51192">
    <property type="entry name" value="HELICASE_ATP_BIND_1"/>
    <property type="match status" value="1"/>
</dbReference>
<feature type="domain" description="Helicase C-terminal" evidence="3">
    <location>
        <begin position="437"/>
        <end position="586"/>
    </location>
</feature>
<comment type="caution">
    <text evidence="4">The sequence shown here is derived from an EMBL/GenBank/DDBJ whole genome shotgun (WGS) entry which is preliminary data.</text>
</comment>
<dbReference type="Proteomes" id="UP000607796">
    <property type="component" value="Unassembled WGS sequence"/>
</dbReference>
<dbReference type="InterPro" id="IPR001650">
    <property type="entry name" value="Helicase_C-like"/>
</dbReference>
<evidence type="ECO:0000259" key="2">
    <source>
        <dbReference type="PROSITE" id="PS51192"/>
    </source>
</evidence>
<dbReference type="SUPFAM" id="SSF52540">
    <property type="entry name" value="P-loop containing nucleoside triphosphate hydrolases"/>
    <property type="match status" value="2"/>
</dbReference>
<dbReference type="Pfam" id="PF00176">
    <property type="entry name" value="SNF2-rel_dom"/>
    <property type="match status" value="1"/>
</dbReference>
<protein>
    <submittedName>
        <fullName evidence="4">DEAD/DEAH box helicase</fullName>
    </submittedName>
</protein>
<reference evidence="4 5" key="1">
    <citation type="journal article" date="2021" name="Int. J. Syst. Evol. Microbiol.">
        <title>Salipiger mangrovisoli sp. nov., isolated from mangrove soil and the proposal for the reclassification of Paraphaeobacter pallidus as Salipiger pallidus comb. nov.</title>
        <authorList>
            <person name="Du J."/>
            <person name="Liu Y."/>
            <person name="Pei T."/>
            <person name="Deng M.R."/>
            <person name="Zhu H."/>
        </authorList>
    </citation>
    <scope>NUCLEOTIDE SEQUENCE [LARGE SCALE GENOMIC DNA]</scope>
    <source>
        <strain evidence="4 5">6D45A</strain>
    </source>
</reference>
<dbReference type="InterPro" id="IPR027417">
    <property type="entry name" value="P-loop_NTPase"/>
</dbReference>
<keyword evidence="1" id="KW-0378">Hydrolase</keyword>
<evidence type="ECO:0000256" key="1">
    <source>
        <dbReference type="ARBA" id="ARBA00022801"/>
    </source>
</evidence>
<keyword evidence="4" id="KW-0347">Helicase</keyword>
<keyword evidence="5" id="KW-1185">Reference proteome</keyword>
<evidence type="ECO:0000313" key="5">
    <source>
        <dbReference type="Proteomes" id="UP000607796"/>
    </source>
</evidence>
<dbReference type="Gene3D" id="3.40.50.10810">
    <property type="entry name" value="Tandem AAA-ATPase domain"/>
    <property type="match status" value="1"/>
</dbReference>
<dbReference type="Gene3D" id="3.40.50.300">
    <property type="entry name" value="P-loop containing nucleotide triphosphate hydrolases"/>
    <property type="match status" value="1"/>
</dbReference>
<dbReference type="SMART" id="SM00487">
    <property type="entry name" value="DEXDc"/>
    <property type="match status" value="1"/>
</dbReference>
<dbReference type="Pfam" id="PF00271">
    <property type="entry name" value="Helicase_C"/>
    <property type="match status" value="1"/>
</dbReference>
<dbReference type="SMART" id="SM00490">
    <property type="entry name" value="HELICc"/>
    <property type="match status" value="1"/>
</dbReference>
<dbReference type="PROSITE" id="PS51194">
    <property type="entry name" value="HELICASE_CTER"/>
    <property type="match status" value="1"/>
</dbReference>
<gene>
    <name evidence="4" type="ORF">IQ782_24775</name>
</gene>
<dbReference type="EMBL" id="JADFFK010000025">
    <property type="protein sequence ID" value="MBE9640073.1"/>
    <property type="molecule type" value="Genomic_DNA"/>
</dbReference>